<proteinExistence type="predicted"/>
<dbReference type="InterPro" id="IPR012902">
    <property type="entry name" value="N_methyl_site"/>
</dbReference>
<evidence type="ECO:0000313" key="2">
    <source>
        <dbReference type="Proteomes" id="UP000216147"/>
    </source>
</evidence>
<comment type="caution">
    <text evidence="1">The sequence shown here is derived from an EMBL/GenBank/DDBJ whole genome shotgun (WGS) entry which is preliminary data.</text>
</comment>
<dbReference type="AlphaFoldDB" id="A0A258HH63"/>
<evidence type="ECO:0008006" key="3">
    <source>
        <dbReference type="Google" id="ProtNLM"/>
    </source>
</evidence>
<reference evidence="1 2" key="1">
    <citation type="submission" date="2017-03" db="EMBL/GenBank/DDBJ databases">
        <title>Lifting the veil on microbial sulfur biogeochemistry in mining wastewaters.</title>
        <authorList>
            <person name="Kantor R.S."/>
            <person name="Colenbrander Nelson T."/>
            <person name="Marshall S."/>
            <person name="Bennett D."/>
            <person name="Apte S."/>
            <person name="Camacho D."/>
            <person name="Thomas B.C."/>
            <person name="Warren L.A."/>
            <person name="Banfield J.F."/>
        </authorList>
    </citation>
    <scope>NUCLEOTIDE SEQUENCE [LARGE SCALE GENOMIC DNA]</scope>
    <source>
        <strain evidence="1">32-68-21</strain>
    </source>
</reference>
<sequence length="143" mass="15937">MRRRHTRPGFTLIEALVALAIAAMTMTAIFQLQIQMAQGQRRAQAVLQQVTMQENALALIRDVNFMDRPSGEFAVPGAEVIRWSATPRGAARRNIGAGSSGRYEVQLYEVTVTIERPGGRNPSYMTVERVGWRRMDSTGTVPF</sequence>
<accession>A0A258HH63</accession>
<dbReference type="Pfam" id="PF07963">
    <property type="entry name" value="N_methyl"/>
    <property type="match status" value="1"/>
</dbReference>
<evidence type="ECO:0000313" key="1">
    <source>
        <dbReference type="EMBL" id="OYX56355.1"/>
    </source>
</evidence>
<gene>
    <name evidence="1" type="ORF">B7Y86_10450</name>
</gene>
<organism evidence="1 2">
    <name type="scientific">Brevundimonas subvibrioides</name>
    <dbReference type="NCBI Taxonomy" id="74313"/>
    <lineage>
        <taxon>Bacteria</taxon>
        <taxon>Pseudomonadati</taxon>
        <taxon>Pseudomonadota</taxon>
        <taxon>Alphaproteobacteria</taxon>
        <taxon>Caulobacterales</taxon>
        <taxon>Caulobacteraceae</taxon>
        <taxon>Brevundimonas</taxon>
    </lineage>
</organism>
<protein>
    <recommendedName>
        <fullName evidence="3">Prepilin-type N-terminal cleavage/methylation domain-containing protein</fullName>
    </recommendedName>
</protein>
<dbReference type="NCBIfam" id="TIGR02532">
    <property type="entry name" value="IV_pilin_GFxxxE"/>
    <property type="match status" value="1"/>
</dbReference>
<dbReference type="Proteomes" id="UP000216147">
    <property type="component" value="Unassembled WGS sequence"/>
</dbReference>
<name>A0A258HH63_9CAUL</name>
<dbReference type="EMBL" id="NCEQ01000008">
    <property type="protein sequence ID" value="OYX56355.1"/>
    <property type="molecule type" value="Genomic_DNA"/>
</dbReference>